<evidence type="ECO:0000313" key="3">
    <source>
        <dbReference type="Proteomes" id="UP001333110"/>
    </source>
</evidence>
<reference evidence="2 3" key="1">
    <citation type="journal article" date="2023" name="J. Hered.">
        <title>Chromosome-level genome of the wood stork (Mycteria americana) provides insight into avian chromosome evolution.</title>
        <authorList>
            <person name="Flamio R. Jr."/>
            <person name="Ramstad K.M."/>
        </authorList>
    </citation>
    <scope>NUCLEOTIDE SEQUENCE [LARGE SCALE GENOMIC DNA]</scope>
    <source>
        <strain evidence="2">JAX WOST 10</strain>
    </source>
</reference>
<proteinExistence type="predicted"/>
<evidence type="ECO:0000313" key="2">
    <source>
        <dbReference type="EMBL" id="KAK4809225.1"/>
    </source>
</evidence>
<comment type="caution">
    <text evidence="2">The sequence shown here is derived from an EMBL/GenBank/DDBJ whole genome shotgun (WGS) entry which is preliminary data.</text>
</comment>
<sequence>MFLKTASAIPSIIHHEGMKKESLRRLGLFSLERRRLEGDLTAAFQYVKGAYKKDDNFLPGPVVTGNSFKLKEGRFRLDIWNKFFTTSVLRHWNKLPREVVDAPSLKVFKVRLDEALSNLIYPVLQRDDKPQELLALCIAQLQRPLLQTTSTSFRSFDTLKPNPPRSIRHLQGLNKGLCELLHHRKNQDFGCTLVTINASTGSKNDPSWRMYTPHLLQSNTVPALTFLEVAWPPYVFSDITEDAGKRLSRWGHVWKLLKCDMAGRNCHHVLTPDVTSHIPPEHLYRVRQETPLGQFSLLQRLTSDCISTHPLVQALARFAIELLQGARLHPQKLNHPNLAKPCMEQSEHADLQDVGKHKGTHVQR</sequence>
<gene>
    <name evidence="2" type="ORF">QYF61_012878</name>
</gene>
<evidence type="ECO:0000256" key="1">
    <source>
        <dbReference type="SAM" id="MobiDB-lite"/>
    </source>
</evidence>
<dbReference type="Proteomes" id="UP001333110">
    <property type="component" value="Unassembled WGS sequence"/>
</dbReference>
<keyword evidence="3" id="KW-1185">Reference proteome</keyword>
<organism evidence="2 3">
    <name type="scientific">Mycteria americana</name>
    <name type="common">Wood stork</name>
    <dbReference type="NCBI Taxonomy" id="33587"/>
    <lineage>
        <taxon>Eukaryota</taxon>
        <taxon>Metazoa</taxon>
        <taxon>Chordata</taxon>
        <taxon>Craniata</taxon>
        <taxon>Vertebrata</taxon>
        <taxon>Euteleostomi</taxon>
        <taxon>Archelosauria</taxon>
        <taxon>Archosauria</taxon>
        <taxon>Dinosauria</taxon>
        <taxon>Saurischia</taxon>
        <taxon>Theropoda</taxon>
        <taxon>Coelurosauria</taxon>
        <taxon>Aves</taxon>
        <taxon>Neognathae</taxon>
        <taxon>Neoaves</taxon>
        <taxon>Aequornithes</taxon>
        <taxon>Ciconiiformes</taxon>
        <taxon>Ciconiidae</taxon>
        <taxon>Mycteria</taxon>
    </lineage>
</organism>
<feature type="compositionally biased region" description="Basic and acidic residues" evidence="1">
    <location>
        <begin position="345"/>
        <end position="356"/>
    </location>
</feature>
<feature type="region of interest" description="Disordered" evidence="1">
    <location>
        <begin position="345"/>
        <end position="364"/>
    </location>
</feature>
<dbReference type="EMBL" id="JAUNZN010000022">
    <property type="protein sequence ID" value="KAK4809225.1"/>
    <property type="molecule type" value="Genomic_DNA"/>
</dbReference>
<accession>A0AAN7RN20</accession>
<name>A0AAN7RN20_MYCAM</name>
<protein>
    <submittedName>
        <fullName evidence="2">Uncharacterized protein</fullName>
    </submittedName>
</protein>
<dbReference type="AlphaFoldDB" id="A0AAN7RN20"/>